<keyword evidence="1" id="KW-0677">Repeat</keyword>
<dbReference type="PROSITE" id="PS50097">
    <property type="entry name" value="BTB"/>
    <property type="match status" value="1"/>
</dbReference>
<dbReference type="SUPFAM" id="SSF48403">
    <property type="entry name" value="Ankyrin repeat"/>
    <property type="match status" value="4"/>
</dbReference>
<dbReference type="Gene3D" id="1.25.40.20">
    <property type="entry name" value="Ankyrin repeat-containing domain"/>
    <property type="match status" value="4"/>
</dbReference>
<dbReference type="Proteomes" id="UP001150062">
    <property type="component" value="Unassembled WGS sequence"/>
</dbReference>
<dbReference type="InterPro" id="IPR036770">
    <property type="entry name" value="Ankyrin_rpt-contain_sf"/>
</dbReference>
<feature type="repeat" description="ANK" evidence="3">
    <location>
        <begin position="71"/>
        <end position="105"/>
    </location>
</feature>
<dbReference type="PANTHER" id="PTHR24126">
    <property type="entry name" value="ANKYRIN REPEAT, PH AND SEC7 DOMAIN CONTAINING PROTEIN SECG-RELATED"/>
    <property type="match status" value="1"/>
</dbReference>
<feature type="repeat" description="ANK" evidence="3">
    <location>
        <begin position="142"/>
        <end position="176"/>
    </location>
</feature>
<feature type="repeat" description="ANK" evidence="3">
    <location>
        <begin position="765"/>
        <end position="798"/>
    </location>
</feature>
<accession>A0ABQ8X654</accession>
<evidence type="ECO:0000259" key="4">
    <source>
        <dbReference type="PROSITE" id="PS50097"/>
    </source>
</evidence>
<dbReference type="InterPro" id="IPR000210">
    <property type="entry name" value="BTB/POZ_dom"/>
</dbReference>
<evidence type="ECO:0000313" key="5">
    <source>
        <dbReference type="EMBL" id="KAJ6227896.1"/>
    </source>
</evidence>
<evidence type="ECO:0000313" key="6">
    <source>
        <dbReference type="Proteomes" id="UP001150062"/>
    </source>
</evidence>
<proteinExistence type="predicted"/>
<dbReference type="InterPro" id="IPR002110">
    <property type="entry name" value="Ankyrin_rpt"/>
</dbReference>
<gene>
    <name evidence="5" type="ORF">M0813_09310</name>
</gene>
<dbReference type="CDD" id="cd18186">
    <property type="entry name" value="BTB_POZ_ZBTB_KLHL-like"/>
    <property type="match status" value="1"/>
</dbReference>
<dbReference type="SUPFAM" id="SSF54695">
    <property type="entry name" value="POZ domain"/>
    <property type="match status" value="1"/>
</dbReference>
<evidence type="ECO:0000256" key="2">
    <source>
        <dbReference type="ARBA" id="ARBA00023043"/>
    </source>
</evidence>
<feature type="repeat" description="ANK" evidence="3">
    <location>
        <begin position="36"/>
        <end position="70"/>
    </location>
</feature>
<dbReference type="SMART" id="SM00248">
    <property type="entry name" value="ANK"/>
    <property type="match status" value="21"/>
</dbReference>
<keyword evidence="6" id="KW-1185">Reference proteome</keyword>
<protein>
    <submittedName>
        <fullName evidence="5">Ankyrin repeat-containing</fullName>
    </submittedName>
</protein>
<comment type="caution">
    <text evidence="5">The sequence shown here is derived from an EMBL/GenBank/DDBJ whole genome shotgun (WGS) entry which is preliminary data.</text>
</comment>
<dbReference type="Gene3D" id="3.30.710.10">
    <property type="entry name" value="Potassium Channel Kv1.1, Chain A"/>
    <property type="match status" value="1"/>
</dbReference>
<organism evidence="5 6">
    <name type="scientific">Anaeramoeba flamelloides</name>
    <dbReference type="NCBI Taxonomy" id="1746091"/>
    <lineage>
        <taxon>Eukaryota</taxon>
        <taxon>Metamonada</taxon>
        <taxon>Anaeramoebidae</taxon>
        <taxon>Anaeramoeba</taxon>
    </lineage>
</organism>
<feature type="repeat" description="ANK" evidence="3">
    <location>
        <begin position="657"/>
        <end position="691"/>
    </location>
</feature>
<reference evidence="5" key="1">
    <citation type="submission" date="2022-08" db="EMBL/GenBank/DDBJ databases">
        <title>Novel sulfate-reducing endosymbionts in the free-living metamonad Anaeramoeba.</title>
        <authorList>
            <person name="Jerlstrom-Hultqvist J."/>
            <person name="Cepicka I."/>
            <person name="Gallot-Lavallee L."/>
            <person name="Salas-Leiva D."/>
            <person name="Curtis B.A."/>
            <person name="Zahonova K."/>
            <person name="Pipaliya S."/>
            <person name="Dacks J."/>
            <person name="Roger A.J."/>
        </authorList>
    </citation>
    <scope>NUCLEOTIDE SEQUENCE</scope>
    <source>
        <strain evidence="5">Schooner1</strain>
    </source>
</reference>
<evidence type="ECO:0000256" key="1">
    <source>
        <dbReference type="ARBA" id="ARBA00022737"/>
    </source>
</evidence>
<feature type="domain" description="BTB" evidence="4">
    <location>
        <begin position="1171"/>
        <end position="1237"/>
    </location>
</feature>
<feature type="repeat" description="ANK" evidence="3">
    <location>
        <begin position="1003"/>
        <end position="1040"/>
    </location>
</feature>
<keyword evidence="2 3" id="KW-0040">ANK repeat</keyword>
<dbReference type="PROSITE" id="PS50297">
    <property type="entry name" value="ANK_REP_REGION"/>
    <property type="match status" value="3"/>
</dbReference>
<name>A0ABQ8X654_9EUKA</name>
<dbReference type="InterPro" id="IPR011333">
    <property type="entry name" value="SKP1/BTB/POZ_sf"/>
</dbReference>
<dbReference type="Pfam" id="PF00651">
    <property type="entry name" value="BTB"/>
    <property type="match status" value="1"/>
</dbReference>
<dbReference type="Pfam" id="PF00023">
    <property type="entry name" value="Ank"/>
    <property type="match status" value="1"/>
</dbReference>
<dbReference type="PROSITE" id="PS50088">
    <property type="entry name" value="ANK_REPEAT"/>
    <property type="match status" value="6"/>
</dbReference>
<evidence type="ECO:0000256" key="3">
    <source>
        <dbReference type="PROSITE-ProRule" id="PRU00023"/>
    </source>
</evidence>
<sequence length="1268" mass="147231">MEISNSQLKSYLKTGTFKQIKEVVTPKNVNLILNEKKQTPLQVVCKREDLKLSIVKFLVKQGANINHRDFYGCTALYQVCELKKKKLKVISYLISKGADLNTQNEVTEPILLALLEKKRKPDPELIKLLLQNGASLSVFNAEGLTPLDLVCQQKEPNLEIIQLFIQNGSDLLLITNNLTALDRLMKPTSFDLIYLVLISYIKHLNVSPLLNLLFSEKNEQNLNQLKQMIKKKKLIDFQDPIFNASLIHWVCISEYCDMSFLSYVLSNGNEEDEENENGIEKETLSELTFDDQSVLHWLLFHPKNRKIEMVHYFLKKGCPLNIVDQMGYNLLSFCILLPNYQDKEESNLEFLRCFHEQGENIDILDNHNNSLLHLICLNSNANVNIIKYLVKNGVCFNSLNSKQLTPFLIYCKQPFIALPVIKFFVNHNNKGTDKNNLNKSNDLTNTDKNLNINTNTNTNQSTNTNLTNTKFELNYITKKNYNCLHYLLKNENINKEILELILLNGIDVSVKGKNGLTALHLYCKMPHAKYEILKLLIDYKCQVDICGLRNITPLHTICSKRRIVFNNLKLLIQNGGNVLASNIDGETPLHYFLNNGQKPSLNVLTYLIKQIKKAKQKNAQNNFSNILSIACQNKTLTVGYYHELLKLDLNLNSGILDGKTALMLLCDNKKPDLKVVKLFIKKGAKIKLTDSKKRTAFHYLCKHHNKKTIDLELFKFFVGKFRNINIKDKKLHTPFMTLCMQPNLNITFLELLLQNGADIHAKSIRKQTVLHYACEIPNNLKVIKFLINNGADFYVKDNDGLSALHYIFSTKLIDFKLIKFLIGKKASFVVKDKQLQTPFYYLNPIIENLPILKLVYFKNYVNHQDNQNQTLLHKYCQTDNPSIGILKYLIMLNHKICPIDKMKYTPLMYYLKTKFPKIDILELFLQNGDNVTLRPSFILLILQNQNLSLQFIKFLLEKYNAGFKTQSYAPSILHEICESTTINIKILKVLLYSGIDINKKNIQGNTPLHLYIQKHHRDENFLKIIYLFIKAGADYNIENRFYDKPIHLINSGTIYYQELKRMFASRSASLSLDFLEFLKSGDFCDENIKGIKVHKFVLEYRTNKTMEEIKKALKFVIDDDIMNFIKWIYGSRDTNDGEQFQKICELLDINVKTFKSFEESIKLLYNSDETKDYEIIAKNEIIPVHKIILLCRSNLFRYMTLSTQSQSNKIHDYTKSSPEAIKIFIKYLYFDEIDHKIFSEKIIEELLECQNYYQLSPNSNFEFEVKYL</sequence>
<dbReference type="EMBL" id="JAOAOG010000331">
    <property type="protein sequence ID" value="KAJ6227896.1"/>
    <property type="molecule type" value="Genomic_DNA"/>
</dbReference>
<dbReference type="Pfam" id="PF12796">
    <property type="entry name" value="Ank_2"/>
    <property type="match status" value="3"/>
</dbReference>